<evidence type="ECO:0000313" key="2">
    <source>
        <dbReference type="Proteomes" id="UP000521922"/>
    </source>
</evidence>
<gene>
    <name evidence="1" type="ORF">BJ968_004549</name>
</gene>
<protein>
    <submittedName>
        <fullName evidence="1">Uncharacterized protein</fullName>
    </submittedName>
</protein>
<dbReference type="EMBL" id="JACCBB010000001">
    <property type="protein sequence ID" value="NYD25009.1"/>
    <property type="molecule type" value="Genomic_DNA"/>
</dbReference>
<dbReference type="AlphaFoldDB" id="A0A7Y9DQN9"/>
<keyword evidence="2" id="KW-1185">Reference proteome</keyword>
<proteinExistence type="predicted"/>
<dbReference type="Proteomes" id="UP000521922">
    <property type="component" value="Unassembled WGS sequence"/>
</dbReference>
<organism evidence="1 2">
    <name type="scientific">Kineococcus aurantiacus</name>
    <dbReference type="NCBI Taxonomy" id="37633"/>
    <lineage>
        <taxon>Bacteria</taxon>
        <taxon>Bacillati</taxon>
        <taxon>Actinomycetota</taxon>
        <taxon>Actinomycetes</taxon>
        <taxon>Kineosporiales</taxon>
        <taxon>Kineosporiaceae</taxon>
        <taxon>Kineococcus</taxon>
    </lineage>
</organism>
<accession>A0A7Y9DQN9</accession>
<name>A0A7Y9DQN9_9ACTN</name>
<reference evidence="1 2" key="1">
    <citation type="submission" date="2020-07" db="EMBL/GenBank/DDBJ databases">
        <title>Sequencing the genomes of 1000 actinobacteria strains.</title>
        <authorList>
            <person name="Klenk H.-P."/>
        </authorList>
    </citation>
    <scope>NUCLEOTIDE SEQUENCE [LARGE SCALE GENOMIC DNA]</scope>
    <source>
        <strain evidence="1 2">DSM 7487</strain>
    </source>
</reference>
<sequence length="238" mass="26106">MESFMLAHHAGESLLRHYLALLDTRQGGSPWLALSQLQSGPRFKTCLQGIIEPSGVDDLHEGIGFCFLGDRAAITQQLGVEQVSRTVTWVASWLRHFAHFYLDTSNGYNSAKHGLSSLPGHKLVSFSFAGDAGPEDVPLLRGASLETLEYKVRGKGAEKQQHWYRMLRTVDPAGLLAFVIVAADLLDALWTIGRTHHLGGSCPIQMFDGPTPADVTTGHGTHWGALEVPIWTLPQEDR</sequence>
<dbReference type="RefSeq" id="WP_179755794.1">
    <property type="nucleotide sequence ID" value="NZ_BAAAGN010000008.1"/>
</dbReference>
<comment type="caution">
    <text evidence="1">The sequence shown here is derived from an EMBL/GenBank/DDBJ whole genome shotgun (WGS) entry which is preliminary data.</text>
</comment>
<evidence type="ECO:0000313" key="1">
    <source>
        <dbReference type="EMBL" id="NYD25009.1"/>
    </source>
</evidence>